<dbReference type="EMBL" id="UZAF01019917">
    <property type="protein sequence ID" value="VDO64715.1"/>
    <property type="molecule type" value="Genomic_DNA"/>
</dbReference>
<evidence type="ECO:0000313" key="3">
    <source>
        <dbReference type="WBParaSite" id="HPLM_0001736001-mRNA-1"/>
    </source>
</evidence>
<organism evidence="3">
    <name type="scientific">Haemonchus placei</name>
    <name type="common">Barber's pole worm</name>
    <dbReference type="NCBI Taxonomy" id="6290"/>
    <lineage>
        <taxon>Eukaryota</taxon>
        <taxon>Metazoa</taxon>
        <taxon>Ecdysozoa</taxon>
        <taxon>Nematoda</taxon>
        <taxon>Chromadorea</taxon>
        <taxon>Rhabditida</taxon>
        <taxon>Rhabditina</taxon>
        <taxon>Rhabditomorpha</taxon>
        <taxon>Strongyloidea</taxon>
        <taxon>Trichostrongylidae</taxon>
        <taxon>Haemonchus</taxon>
    </lineage>
</organism>
<dbReference type="Proteomes" id="UP000268014">
    <property type="component" value="Unassembled WGS sequence"/>
</dbReference>
<protein>
    <submittedName>
        <fullName evidence="3">HTH_48 domain-containing protein</fullName>
    </submittedName>
</protein>
<gene>
    <name evidence="1" type="ORF">HPLM_LOCUS17352</name>
</gene>
<reference evidence="3" key="1">
    <citation type="submission" date="2017-02" db="UniProtKB">
        <authorList>
            <consortium name="WormBaseParasite"/>
        </authorList>
    </citation>
    <scope>IDENTIFICATION</scope>
</reference>
<reference evidence="1 2" key="2">
    <citation type="submission" date="2018-11" db="EMBL/GenBank/DDBJ databases">
        <authorList>
            <consortium name="Pathogen Informatics"/>
        </authorList>
    </citation>
    <scope>NUCLEOTIDE SEQUENCE [LARGE SCALE GENOMIC DNA]</scope>
    <source>
        <strain evidence="1 2">MHpl1</strain>
    </source>
</reference>
<name>A0A0N4WZI6_HAEPC</name>
<accession>A0A0N4WZI6</accession>
<dbReference type="WBParaSite" id="HPLM_0001736001-mRNA-1">
    <property type="protein sequence ID" value="HPLM_0001736001-mRNA-1"/>
    <property type="gene ID" value="HPLM_0001736001"/>
</dbReference>
<keyword evidence="2" id="KW-1185">Reference proteome</keyword>
<proteinExistence type="predicted"/>
<sequence>MSLIAFTYALHCHKRYTKANKLAIRLFLINFSEHRL</sequence>
<evidence type="ECO:0000313" key="1">
    <source>
        <dbReference type="EMBL" id="VDO64715.1"/>
    </source>
</evidence>
<evidence type="ECO:0000313" key="2">
    <source>
        <dbReference type="Proteomes" id="UP000268014"/>
    </source>
</evidence>
<dbReference type="AlphaFoldDB" id="A0A0N4WZI6"/>